<dbReference type="GO" id="GO:0003924">
    <property type="term" value="F:GTPase activity"/>
    <property type="evidence" value="ECO:0007669"/>
    <property type="project" value="InterPro"/>
</dbReference>
<dbReference type="InterPro" id="IPR004520">
    <property type="entry name" value="GTPase_MnmE"/>
</dbReference>
<dbReference type="FunFam" id="3.30.1360.120:FF:000007">
    <property type="entry name" value="tRNA modification GTPase GTPBP3, mitochondrial"/>
    <property type="match status" value="1"/>
</dbReference>
<dbReference type="Gene3D" id="1.20.120.430">
    <property type="entry name" value="tRNA modification GTPase MnmE domain 2"/>
    <property type="match status" value="1"/>
</dbReference>
<dbReference type="InterPro" id="IPR031168">
    <property type="entry name" value="G_TrmE"/>
</dbReference>
<dbReference type="EMBL" id="LT598491">
    <property type="protein sequence ID" value="SCW04523.1"/>
    <property type="molecule type" value="Genomic_DNA"/>
</dbReference>
<dbReference type="Pfam" id="PF10396">
    <property type="entry name" value="TrmE_N"/>
    <property type="match status" value="1"/>
</dbReference>
<accession>A0A1G4MKX5</accession>
<dbReference type="NCBIfam" id="TIGR00450">
    <property type="entry name" value="mnmE_trmE_thdF"/>
    <property type="match status" value="1"/>
</dbReference>
<organism evidence="8 9">
    <name type="scientific">Lachancea fermentati</name>
    <name type="common">Zygosaccharomyces fermentati</name>
    <dbReference type="NCBI Taxonomy" id="4955"/>
    <lineage>
        <taxon>Eukaryota</taxon>
        <taxon>Fungi</taxon>
        <taxon>Dikarya</taxon>
        <taxon>Ascomycota</taxon>
        <taxon>Saccharomycotina</taxon>
        <taxon>Saccharomycetes</taxon>
        <taxon>Saccharomycetales</taxon>
        <taxon>Saccharomycetaceae</taxon>
        <taxon>Lachancea</taxon>
    </lineage>
</organism>
<dbReference type="GO" id="GO:0005525">
    <property type="term" value="F:GTP binding"/>
    <property type="evidence" value="ECO:0007669"/>
    <property type="project" value="UniProtKB-KW"/>
</dbReference>
<dbReference type="Pfam" id="PF12631">
    <property type="entry name" value="MnmE_helical"/>
    <property type="match status" value="1"/>
</dbReference>
<dbReference type="GO" id="GO:0002098">
    <property type="term" value="P:tRNA wobble uridine modification"/>
    <property type="evidence" value="ECO:0007669"/>
    <property type="project" value="TreeGrafter"/>
</dbReference>
<dbReference type="HAMAP" id="MF_00379">
    <property type="entry name" value="GTPase_MnmE"/>
    <property type="match status" value="1"/>
</dbReference>
<comment type="subcellular location">
    <subcellularLocation>
        <location evidence="1">Mitochondrion</location>
    </subcellularLocation>
</comment>
<dbReference type="PANTHER" id="PTHR42714:SF2">
    <property type="entry name" value="TRNA MODIFICATION GTPASE GTPBP3, MITOCHONDRIAL"/>
    <property type="match status" value="1"/>
</dbReference>
<dbReference type="Pfam" id="PF01926">
    <property type="entry name" value="MMR_HSR1"/>
    <property type="match status" value="1"/>
</dbReference>
<feature type="domain" description="TrmE-type G" evidence="7">
    <location>
        <begin position="248"/>
        <end position="416"/>
    </location>
</feature>
<dbReference type="InterPro" id="IPR027417">
    <property type="entry name" value="P-loop_NTPase"/>
</dbReference>
<dbReference type="CDD" id="cd14858">
    <property type="entry name" value="TrmE_N"/>
    <property type="match status" value="1"/>
</dbReference>
<keyword evidence="3 6" id="KW-0819">tRNA processing</keyword>
<dbReference type="Proteomes" id="UP000190831">
    <property type="component" value="Chromosome H"/>
</dbReference>
<dbReference type="Gene3D" id="3.40.50.300">
    <property type="entry name" value="P-loop containing nucleotide triphosphate hydrolases"/>
    <property type="match status" value="1"/>
</dbReference>
<evidence type="ECO:0000313" key="9">
    <source>
        <dbReference type="Proteomes" id="UP000190831"/>
    </source>
</evidence>
<keyword evidence="9" id="KW-1185">Reference proteome</keyword>
<dbReference type="GO" id="GO:0030488">
    <property type="term" value="P:tRNA methylation"/>
    <property type="evidence" value="ECO:0007669"/>
    <property type="project" value="TreeGrafter"/>
</dbReference>
<dbReference type="GO" id="GO:0005739">
    <property type="term" value="C:mitochondrion"/>
    <property type="evidence" value="ECO:0007669"/>
    <property type="project" value="UniProtKB-SubCell"/>
</dbReference>
<dbReference type="PROSITE" id="PS51709">
    <property type="entry name" value="G_TRME"/>
    <property type="match status" value="1"/>
</dbReference>
<evidence type="ECO:0000256" key="5">
    <source>
        <dbReference type="ARBA" id="ARBA00023134"/>
    </source>
</evidence>
<dbReference type="InterPro" id="IPR027368">
    <property type="entry name" value="MnmE_dom2"/>
</dbReference>
<keyword evidence="5 6" id="KW-0342">GTP-binding</keyword>
<dbReference type="InterPro" id="IPR005225">
    <property type="entry name" value="Small_GTP-bd"/>
</dbReference>
<reference evidence="8 9" key="1">
    <citation type="submission" date="2016-03" db="EMBL/GenBank/DDBJ databases">
        <authorList>
            <person name="Devillers H."/>
        </authorList>
    </citation>
    <scope>NUCLEOTIDE SEQUENCE [LARGE SCALE GENOMIC DNA]</scope>
    <source>
        <strain evidence="8">CBS 6772</strain>
    </source>
</reference>
<dbReference type="SUPFAM" id="SSF52540">
    <property type="entry name" value="P-loop containing nucleoside triphosphate hydrolases"/>
    <property type="match status" value="1"/>
</dbReference>
<dbReference type="AlphaFoldDB" id="A0A1G4MKX5"/>
<dbReference type="InterPro" id="IPR006073">
    <property type="entry name" value="GTP-bd"/>
</dbReference>
<dbReference type="Gene3D" id="3.30.1360.120">
    <property type="entry name" value="Probable tRNA modification gtpase trme, domain 1"/>
    <property type="match status" value="1"/>
</dbReference>
<evidence type="ECO:0000313" key="8">
    <source>
        <dbReference type="EMBL" id="SCW04523.1"/>
    </source>
</evidence>
<evidence type="ECO:0000256" key="4">
    <source>
        <dbReference type="ARBA" id="ARBA00022741"/>
    </source>
</evidence>
<sequence>MRPMLRFGRLPYSTYVRTAFLPTIYALSTSIGQRSAIAVVRVSGSHSKYIYHSLTESQAEPIARRASLRNLYEPGLQTKNLLDSSISLYFDAPKSFTGEDMLELHVHGGQAVVRSVLNAIGSLNDRKRGREIRYAQPGEFSQRAFQNGRADLTQIEGIGELIDAETETQRRSALSSFKGLNRALFAEWRARIVNNIAQLTAIIDFGEDTDITDVDQIFNNVTAEVKAVEQEVTDFIHKIDKSSILQRGIKLVLLGQPNAGKSSLLNSITKAETAIVSNIPGTTRDAIDVPLDINGYKVVLCDTAGLRSNSDDQIEKEGIKRAQLKSSQSDIVLVLIDPTNDPLITIDVEKYIKEELSDKDVIIVVNKADLMDDTSTNLVRKMLKNKFQGSYSIEVVSCLNEQGIDNLLRKLTDRFKKLATSEEGSDPVVVSKRVQEILENDVLFGIKEFLTFRQYDDVVMASESLNYAAEGIGKITGETVGVEEVLGVVFSRFCVGK</sequence>
<evidence type="ECO:0000256" key="1">
    <source>
        <dbReference type="ARBA" id="ARBA00004173"/>
    </source>
</evidence>
<dbReference type="PANTHER" id="PTHR42714">
    <property type="entry name" value="TRNA MODIFICATION GTPASE GTPBP3"/>
    <property type="match status" value="1"/>
</dbReference>
<comment type="similarity">
    <text evidence="2 6">Belongs to the TRAFAC class TrmE-Era-EngA-EngB-Septin-like GTPase superfamily. TrmE GTPase family.</text>
</comment>
<dbReference type="CDD" id="cd04164">
    <property type="entry name" value="trmE"/>
    <property type="match status" value="1"/>
</dbReference>
<evidence type="ECO:0000256" key="6">
    <source>
        <dbReference type="RuleBase" id="RU003313"/>
    </source>
</evidence>
<proteinExistence type="inferred from homology"/>
<name>A0A1G4MKX5_LACFM</name>
<gene>
    <name evidence="8" type="ORF">LAFE_0H15412G</name>
</gene>
<dbReference type="InterPro" id="IPR018948">
    <property type="entry name" value="GTP-bd_TrmE_N"/>
</dbReference>
<keyword evidence="4 6" id="KW-0547">Nucleotide-binding</keyword>
<protein>
    <submittedName>
        <fullName evidence="8">LAFE_0H15412g1_1</fullName>
    </submittedName>
</protein>
<dbReference type="STRING" id="4955.A0A1G4MKX5"/>
<dbReference type="NCBIfam" id="NF003661">
    <property type="entry name" value="PRK05291.1-3"/>
    <property type="match status" value="1"/>
</dbReference>
<dbReference type="OMA" id="EFHCHGG"/>
<evidence type="ECO:0000256" key="2">
    <source>
        <dbReference type="ARBA" id="ARBA00011043"/>
    </source>
</evidence>
<dbReference type="NCBIfam" id="TIGR00231">
    <property type="entry name" value="small_GTP"/>
    <property type="match status" value="1"/>
</dbReference>
<evidence type="ECO:0000256" key="3">
    <source>
        <dbReference type="ARBA" id="ARBA00022694"/>
    </source>
</evidence>
<evidence type="ECO:0000259" key="7">
    <source>
        <dbReference type="PROSITE" id="PS51709"/>
    </source>
</evidence>
<dbReference type="PRINTS" id="PR00449">
    <property type="entry name" value="RASTRNSFRMNG"/>
</dbReference>
<dbReference type="OrthoDB" id="188276at2759"/>
<dbReference type="InterPro" id="IPR027266">
    <property type="entry name" value="TrmE/GcvT-like"/>
</dbReference>
<dbReference type="InterPro" id="IPR025867">
    <property type="entry name" value="MnmE_helical"/>
</dbReference>